<dbReference type="Proteomes" id="UP001501845">
    <property type="component" value="Unassembled WGS sequence"/>
</dbReference>
<feature type="compositionally biased region" description="Basic residues" evidence="1">
    <location>
        <begin position="83"/>
        <end position="95"/>
    </location>
</feature>
<comment type="caution">
    <text evidence="2">The sequence shown here is derived from an EMBL/GenBank/DDBJ whole genome shotgun (WGS) entry which is preliminary data.</text>
</comment>
<name>A0ABP7YDP6_9ACTN</name>
<gene>
    <name evidence="2" type="ORF">GCM10022285_27590</name>
</gene>
<dbReference type="EMBL" id="BAABBU010000013">
    <property type="protein sequence ID" value="GAA4134650.1"/>
    <property type="molecule type" value="Genomic_DNA"/>
</dbReference>
<feature type="region of interest" description="Disordered" evidence="1">
    <location>
        <begin position="1"/>
        <end position="111"/>
    </location>
</feature>
<reference evidence="3" key="1">
    <citation type="journal article" date="2019" name="Int. J. Syst. Evol. Microbiol.">
        <title>The Global Catalogue of Microorganisms (GCM) 10K type strain sequencing project: providing services to taxonomists for standard genome sequencing and annotation.</title>
        <authorList>
            <consortium name="The Broad Institute Genomics Platform"/>
            <consortium name="The Broad Institute Genome Sequencing Center for Infectious Disease"/>
            <person name="Wu L."/>
            <person name="Ma J."/>
        </authorList>
    </citation>
    <scope>NUCLEOTIDE SEQUENCE [LARGE SCALE GENOMIC DNA]</scope>
    <source>
        <strain evidence="3">JCM 17589</strain>
    </source>
</reference>
<keyword evidence="3" id="KW-1185">Reference proteome</keyword>
<evidence type="ECO:0008006" key="4">
    <source>
        <dbReference type="Google" id="ProtNLM"/>
    </source>
</evidence>
<proteinExistence type="predicted"/>
<accession>A0ABP7YDP6</accession>
<sequence length="150" mass="15882">MTRRAGGTGRPSAPVVSAVMPWPLRQPSATGAVGRLGPSAEHEGEGADQGAAHGPGGEHPPGRGGVMPPEAGVVAGPWSRPNRSGRRASGRRRTRRPDATLEGTGHYAVERPDALPRALLDFLEFLQEPRWSSVPPVSSDARPSAERRYE</sequence>
<organism evidence="2 3">
    <name type="scientific">Streptomyces tunisiensis</name>
    <dbReference type="NCBI Taxonomy" id="948699"/>
    <lineage>
        <taxon>Bacteria</taxon>
        <taxon>Bacillati</taxon>
        <taxon>Actinomycetota</taxon>
        <taxon>Actinomycetes</taxon>
        <taxon>Kitasatosporales</taxon>
        <taxon>Streptomycetaceae</taxon>
        <taxon>Streptomyces</taxon>
    </lineage>
</organism>
<feature type="compositionally biased region" description="Gly residues" evidence="1">
    <location>
        <begin position="53"/>
        <end position="65"/>
    </location>
</feature>
<evidence type="ECO:0000256" key="1">
    <source>
        <dbReference type="SAM" id="MobiDB-lite"/>
    </source>
</evidence>
<protein>
    <recommendedName>
        <fullName evidence="4">Alpha/beta hydrolase</fullName>
    </recommendedName>
</protein>
<feature type="region of interest" description="Disordered" evidence="1">
    <location>
        <begin position="129"/>
        <end position="150"/>
    </location>
</feature>
<evidence type="ECO:0000313" key="3">
    <source>
        <dbReference type="Proteomes" id="UP001501845"/>
    </source>
</evidence>
<evidence type="ECO:0000313" key="2">
    <source>
        <dbReference type="EMBL" id="GAA4134650.1"/>
    </source>
</evidence>